<evidence type="ECO:0000256" key="1">
    <source>
        <dbReference type="SAM" id="MobiDB-lite"/>
    </source>
</evidence>
<reference evidence="2" key="1">
    <citation type="submission" date="2009-11" db="EMBL/GenBank/DDBJ databases">
        <authorList>
            <person name="Weinstock G."/>
            <person name="Sodergren E."/>
            <person name="Clifton S."/>
            <person name="Fulton L."/>
            <person name="Fulton B."/>
            <person name="Courtney L."/>
            <person name="Fronick C."/>
            <person name="Harrison M."/>
            <person name="Strong C."/>
            <person name="Farmer C."/>
            <person name="Delahaunty K."/>
            <person name="Markovic C."/>
            <person name="Hall O."/>
            <person name="Minx P."/>
            <person name="Tomlinson C."/>
            <person name="Mitreva M."/>
            <person name="Nelson J."/>
            <person name="Hou S."/>
            <person name="Wollam A."/>
            <person name="Pepin K.H."/>
            <person name="Johnson M."/>
            <person name="Bhonagiri V."/>
            <person name="Nash W.E."/>
            <person name="Warren W."/>
            <person name="Chinwalla A."/>
            <person name="Mardis E.R."/>
            <person name="Wilson R.K."/>
        </authorList>
    </citation>
    <scope>NUCLEOTIDE SEQUENCE [LARGE SCALE GENOMIC DNA]</scope>
    <source>
        <strain evidence="2">DSM 18205</strain>
    </source>
</reference>
<keyword evidence="3" id="KW-1185">Reference proteome</keyword>
<dbReference type="HOGENOM" id="CLU_2118849_0_0_10"/>
<dbReference type="STRING" id="537011.PREVCOP_05048"/>
<dbReference type="EMBL" id="ACBX02000015">
    <property type="protein sequence ID" value="EFB35382.1"/>
    <property type="molecule type" value="Genomic_DNA"/>
</dbReference>
<organism evidence="2 3">
    <name type="scientific">Segatella copri DSM 18205</name>
    <dbReference type="NCBI Taxonomy" id="537011"/>
    <lineage>
        <taxon>Bacteria</taxon>
        <taxon>Pseudomonadati</taxon>
        <taxon>Bacteroidota</taxon>
        <taxon>Bacteroidia</taxon>
        <taxon>Bacteroidales</taxon>
        <taxon>Prevotellaceae</taxon>
        <taxon>Segatella</taxon>
    </lineage>
</organism>
<dbReference type="Proteomes" id="UP000004477">
    <property type="component" value="Unassembled WGS sequence"/>
</dbReference>
<name>D1PCW3_9BACT</name>
<protein>
    <submittedName>
        <fullName evidence="2">Uncharacterized protein</fullName>
    </submittedName>
</protein>
<gene>
    <name evidence="2" type="ORF">PREVCOP_05048</name>
</gene>
<sequence>MLQATGTLTKAHSKDSARSQKSVKICEICGKIQHYKENGFTKLHQAGVSPALFSGFRPGRGKSPSDEMDSKMHPALRAAAEEWIQQELQGVQSAASILYFLPFGRTLIFISDNR</sequence>
<evidence type="ECO:0000313" key="2">
    <source>
        <dbReference type="EMBL" id="EFB35382.1"/>
    </source>
</evidence>
<feature type="region of interest" description="Disordered" evidence="1">
    <location>
        <begin position="1"/>
        <end position="22"/>
    </location>
</feature>
<accession>D1PCW3</accession>
<feature type="compositionally biased region" description="Polar residues" evidence="1">
    <location>
        <begin position="1"/>
        <end position="10"/>
    </location>
</feature>
<dbReference type="PaxDb" id="537011-PREVCOP_05048"/>
<evidence type="ECO:0000313" key="3">
    <source>
        <dbReference type="Proteomes" id="UP000004477"/>
    </source>
</evidence>
<comment type="caution">
    <text evidence="2">The sequence shown here is derived from an EMBL/GenBank/DDBJ whole genome shotgun (WGS) entry which is preliminary data.</text>
</comment>
<dbReference type="AlphaFoldDB" id="D1PCW3"/>
<proteinExistence type="predicted"/>